<accession>A0AB74UH44</accession>
<sequence>MRDKLMKQLVRDGLVRLHRPSNAEFYKQPRGGFQKSTRALLTPAGEAYLADPTPHHVPKSERTEKAKGVRGK</sequence>
<protein>
    <submittedName>
        <fullName evidence="2">Uncharacterized protein</fullName>
    </submittedName>
</protein>
<evidence type="ECO:0000256" key="1">
    <source>
        <dbReference type="SAM" id="MobiDB-lite"/>
    </source>
</evidence>
<reference evidence="2" key="1">
    <citation type="submission" date="2024-10" db="EMBL/GenBank/DDBJ databases">
        <title>Genetic diversity among independent isolates of the Dolichocephalovirinae subfamily.</title>
        <authorList>
            <person name="Ely B."/>
            <person name="Thomas Q."/>
            <person name="Mohammadi T."/>
        </authorList>
    </citation>
    <scope>NUCLEOTIDE SEQUENCE</scope>
</reference>
<gene>
    <name evidence="2" type="ORF">BL57_284</name>
</gene>
<proteinExistence type="predicted"/>
<feature type="region of interest" description="Disordered" evidence="1">
    <location>
        <begin position="48"/>
        <end position="72"/>
    </location>
</feature>
<evidence type="ECO:0000313" key="2">
    <source>
        <dbReference type="EMBL" id="XHV10756.1"/>
    </source>
</evidence>
<name>A0AB74UH44_9VIRU</name>
<feature type="compositionally biased region" description="Basic and acidic residues" evidence="1">
    <location>
        <begin position="58"/>
        <end position="72"/>
    </location>
</feature>
<dbReference type="EMBL" id="PQ287320">
    <property type="protein sequence ID" value="XHV10756.1"/>
    <property type="molecule type" value="Genomic_DNA"/>
</dbReference>
<organism evidence="2">
    <name type="scientific">Caulobacter phage BL57</name>
    <dbReference type="NCBI Taxonomy" id="3348355"/>
    <lineage>
        <taxon>Viruses</taxon>
    </lineage>
</organism>